<dbReference type="PANTHER" id="PTHR39186">
    <property type="entry name" value="DUF2071 FAMILY PROTEIN"/>
    <property type="match status" value="1"/>
</dbReference>
<dbReference type="Proteomes" id="UP001501204">
    <property type="component" value="Unassembled WGS sequence"/>
</dbReference>
<reference evidence="1 2" key="1">
    <citation type="journal article" date="2019" name="Int. J. Syst. Evol. Microbiol.">
        <title>The Global Catalogue of Microorganisms (GCM) 10K type strain sequencing project: providing services to taxonomists for standard genome sequencing and annotation.</title>
        <authorList>
            <consortium name="The Broad Institute Genomics Platform"/>
            <consortium name="The Broad Institute Genome Sequencing Center for Infectious Disease"/>
            <person name="Wu L."/>
            <person name="Ma J."/>
        </authorList>
    </citation>
    <scope>NUCLEOTIDE SEQUENCE [LARGE SCALE GENOMIC DNA]</scope>
    <source>
        <strain evidence="1 2">JCM 14735</strain>
    </source>
</reference>
<protein>
    <submittedName>
        <fullName evidence="1">YqjF family protein</fullName>
    </submittedName>
</protein>
<organism evidence="1 2">
    <name type="scientific">Kocuria aegyptia</name>
    <dbReference type="NCBI Taxonomy" id="330943"/>
    <lineage>
        <taxon>Bacteria</taxon>
        <taxon>Bacillati</taxon>
        <taxon>Actinomycetota</taxon>
        <taxon>Actinomycetes</taxon>
        <taxon>Micrococcales</taxon>
        <taxon>Micrococcaceae</taxon>
        <taxon>Kocuria</taxon>
    </lineage>
</organism>
<name>A0ABN2KJ91_9MICC</name>
<dbReference type="SUPFAM" id="SSF160104">
    <property type="entry name" value="Acetoacetate decarboxylase-like"/>
    <property type="match status" value="1"/>
</dbReference>
<dbReference type="RefSeq" id="WP_344121351.1">
    <property type="nucleotide sequence ID" value="NZ_BAAAOA010000016.1"/>
</dbReference>
<keyword evidence="2" id="KW-1185">Reference proteome</keyword>
<evidence type="ECO:0000313" key="1">
    <source>
        <dbReference type="EMBL" id="GAA1757342.1"/>
    </source>
</evidence>
<dbReference type="InterPro" id="IPR023375">
    <property type="entry name" value="ADC_dom_sf"/>
</dbReference>
<gene>
    <name evidence="1" type="ORF">GCM10009767_15840</name>
</gene>
<sequence>MHRYHPDEAGPWPAGPALPGPLVMEQSWSEAVILHWRIPASVAAVYMPPGVESDVFHGSAWVGLIGFRMSGTRLGAVMPLPYLGSFTEVNVRLYSRGADGTRGVVFLSLDASRLPVVLAARSVGVPYVWSRCRPTVTAGPDPVCGYQVRRFRGHGGSSFTVRPDLQQQADDELSLELTARFGAHHRIAGATLFLPISHRPWPLHPAALVGLEDGLLDAVGLQVEGPPESVLFSPGVDTVFGRPWTVRGA</sequence>
<comment type="caution">
    <text evidence="1">The sequence shown here is derived from an EMBL/GenBank/DDBJ whole genome shotgun (WGS) entry which is preliminary data.</text>
</comment>
<dbReference type="Pfam" id="PF09844">
    <property type="entry name" value="DUF2071"/>
    <property type="match status" value="1"/>
</dbReference>
<proteinExistence type="predicted"/>
<dbReference type="PANTHER" id="PTHR39186:SF1">
    <property type="entry name" value="DUF2071 DOMAIN-CONTAINING PROTEIN"/>
    <property type="match status" value="1"/>
</dbReference>
<accession>A0ABN2KJ91</accession>
<dbReference type="EMBL" id="BAAAOA010000016">
    <property type="protein sequence ID" value="GAA1757342.1"/>
    <property type="molecule type" value="Genomic_DNA"/>
</dbReference>
<dbReference type="InterPro" id="IPR018644">
    <property type="entry name" value="DUF2071"/>
</dbReference>
<evidence type="ECO:0000313" key="2">
    <source>
        <dbReference type="Proteomes" id="UP001501204"/>
    </source>
</evidence>